<evidence type="ECO:0000256" key="1">
    <source>
        <dbReference type="SAM" id="MobiDB-lite"/>
    </source>
</evidence>
<name>A0A2I0X0N9_9ASPA</name>
<accession>A0A2I0X0N9</accession>
<reference evidence="2 3" key="1">
    <citation type="journal article" date="2016" name="Sci. Rep.">
        <title>The Dendrobium catenatum Lindl. genome sequence provides insights into polysaccharide synthase, floral development and adaptive evolution.</title>
        <authorList>
            <person name="Zhang G.Q."/>
            <person name="Xu Q."/>
            <person name="Bian C."/>
            <person name="Tsai W.C."/>
            <person name="Yeh C.M."/>
            <person name="Liu K.W."/>
            <person name="Yoshida K."/>
            <person name="Zhang L.S."/>
            <person name="Chang S.B."/>
            <person name="Chen F."/>
            <person name="Shi Y."/>
            <person name="Su Y.Y."/>
            <person name="Zhang Y.Q."/>
            <person name="Chen L.J."/>
            <person name="Yin Y."/>
            <person name="Lin M."/>
            <person name="Huang H."/>
            <person name="Deng H."/>
            <person name="Wang Z.W."/>
            <person name="Zhu S.L."/>
            <person name="Zhao X."/>
            <person name="Deng C."/>
            <person name="Niu S.C."/>
            <person name="Huang J."/>
            <person name="Wang M."/>
            <person name="Liu G.H."/>
            <person name="Yang H.J."/>
            <person name="Xiao X.J."/>
            <person name="Hsiao Y.Y."/>
            <person name="Wu W.L."/>
            <person name="Chen Y.Y."/>
            <person name="Mitsuda N."/>
            <person name="Ohme-Takagi M."/>
            <person name="Luo Y.B."/>
            <person name="Van de Peer Y."/>
            <person name="Liu Z.J."/>
        </authorList>
    </citation>
    <scope>NUCLEOTIDE SEQUENCE [LARGE SCALE GENOMIC DNA]</scope>
    <source>
        <tissue evidence="2">The whole plant</tissue>
    </source>
</reference>
<evidence type="ECO:0000313" key="2">
    <source>
        <dbReference type="EMBL" id="PKU81469.1"/>
    </source>
</evidence>
<reference evidence="2 3" key="2">
    <citation type="journal article" date="2017" name="Nature">
        <title>The Apostasia genome and the evolution of orchids.</title>
        <authorList>
            <person name="Zhang G.Q."/>
            <person name="Liu K.W."/>
            <person name="Li Z."/>
            <person name="Lohaus R."/>
            <person name="Hsiao Y.Y."/>
            <person name="Niu S.C."/>
            <person name="Wang J.Y."/>
            <person name="Lin Y.C."/>
            <person name="Xu Q."/>
            <person name="Chen L.J."/>
            <person name="Yoshida K."/>
            <person name="Fujiwara S."/>
            <person name="Wang Z.W."/>
            <person name="Zhang Y.Q."/>
            <person name="Mitsuda N."/>
            <person name="Wang M."/>
            <person name="Liu G.H."/>
            <person name="Pecoraro L."/>
            <person name="Huang H.X."/>
            <person name="Xiao X.J."/>
            <person name="Lin M."/>
            <person name="Wu X.Y."/>
            <person name="Wu W.L."/>
            <person name="Chen Y.Y."/>
            <person name="Chang S.B."/>
            <person name="Sakamoto S."/>
            <person name="Ohme-Takagi M."/>
            <person name="Yagi M."/>
            <person name="Zeng S.J."/>
            <person name="Shen C.Y."/>
            <person name="Yeh C.M."/>
            <person name="Luo Y.B."/>
            <person name="Tsai W.C."/>
            <person name="Van de Peer Y."/>
            <person name="Liu Z.J."/>
        </authorList>
    </citation>
    <scope>NUCLEOTIDE SEQUENCE [LARGE SCALE GENOMIC DNA]</scope>
    <source>
        <tissue evidence="2">The whole plant</tissue>
    </source>
</reference>
<sequence length="176" mass="19259">MNFSRPPAPNALPKEQEPICNNVHPPPVTTISNLRQPNTIITNVLGQPMTYQPHSPTAKSNPQFDVNPIGDVPPIEDAIVFGIPNLNSLHKTISSSSTSQNFNQPKDIISPNKFDALNSIEEQFQQNEDTQCSVENLGSTISGKSKALEKGKHPQYSVASKKPAMGKQGKKHQQQL</sequence>
<dbReference type="Proteomes" id="UP000233837">
    <property type="component" value="Unassembled WGS sequence"/>
</dbReference>
<keyword evidence="3" id="KW-1185">Reference proteome</keyword>
<proteinExistence type="predicted"/>
<protein>
    <submittedName>
        <fullName evidence="2">Uncharacterized protein</fullName>
    </submittedName>
</protein>
<dbReference type="EMBL" id="KZ502240">
    <property type="protein sequence ID" value="PKU81469.1"/>
    <property type="molecule type" value="Genomic_DNA"/>
</dbReference>
<feature type="compositionally biased region" description="Pro residues" evidence="1">
    <location>
        <begin position="1"/>
        <end position="10"/>
    </location>
</feature>
<gene>
    <name evidence="2" type="ORF">MA16_Dca024604</name>
</gene>
<dbReference type="AlphaFoldDB" id="A0A2I0X0N9"/>
<organism evidence="2 3">
    <name type="scientific">Dendrobium catenatum</name>
    <dbReference type="NCBI Taxonomy" id="906689"/>
    <lineage>
        <taxon>Eukaryota</taxon>
        <taxon>Viridiplantae</taxon>
        <taxon>Streptophyta</taxon>
        <taxon>Embryophyta</taxon>
        <taxon>Tracheophyta</taxon>
        <taxon>Spermatophyta</taxon>
        <taxon>Magnoliopsida</taxon>
        <taxon>Liliopsida</taxon>
        <taxon>Asparagales</taxon>
        <taxon>Orchidaceae</taxon>
        <taxon>Epidendroideae</taxon>
        <taxon>Malaxideae</taxon>
        <taxon>Dendrobiinae</taxon>
        <taxon>Dendrobium</taxon>
    </lineage>
</organism>
<feature type="region of interest" description="Disordered" evidence="1">
    <location>
        <begin position="142"/>
        <end position="176"/>
    </location>
</feature>
<feature type="region of interest" description="Disordered" evidence="1">
    <location>
        <begin position="1"/>
        <end position="20"/>
    </location>
</feature>
<evidence type="ECO:0000313" key="3">
    <source>
        <dbReference type="Proteomes" id="UP000233837"/>
    </source>
</evidence>